<proteinExistence type="predicted"/>
<feature type="domain" description="Peptidase M24" evidence="2">
    <location>
        <begin position="194"/>
        <end position="399"/>
    </location>
</feature>
<dbReference type="InterPro" id="IPR000587">
    <property type="entry name" value="Creatinase_N"/>
</dbReference>
<keyword evidence="1" id="KW-0732">Signal</keyword>
<dbReference type="PANTHER" id="PTHR46112">
    <property type="entry name" value="AMINOPEPTIDASE"/>
    <property type="match status" value="1"/>
</dbReference>
<dbReference type="Pfam" id="PF00557">
    <property type="entry name" value="Peptidase_M24"/>
    <property type="match status" value="1"/>
</dbReference>
<sequence length="417" mass="45292">MMFSRRAFVRAAAALPILATPGLLRAAEPDLSTLRPMTGDVVPIGPDERARRLARAQQLMRVQGLAAVLIEPGSSLVYFTGIRWGRSERAMLAVLPVEGQPCIVSPFFEEPRMRETLAVPAEVRVWQEDEDPLGVVGGFLRDRKLAGRPVGIEETTRFFIPDALARALPAAKLVSADPVVRGCRMIKTPAEIALMQKATDVTIAAYRFTWERVEIGMSQSDIGALMTAATRRLGGVPGFSMALVGESAAYPHGTKTPATMSRDALLLMDCGCTVQDYQSDVSRTFVKGSPSAEIRKVWDQVRQGQQIAFAAAKLGVAAGSVDDAVRAQYERWGYGPRYKLPGLSHRTGHGIGLDGHEPVNLVHGEATRLAPGMCFSNEPGLYLPGKFGVRLEDCFYMTDAGPKWFSEPPRSIEAPLG</sequence>
<feature type="domain" description="Creatinase N-terminal" evidence="3">
    <location>
        <begin position="52"/>
        <end position="186"/>
    </location>
</feature>
<protein>
    <submittedName>
        <fullName evidence="4">Xaa-Pro peptidase family protein</fullName>
    </submittedName>
</protein>
<evidence type="ECO:0000259" key="2">
    <source>
        <dbReference type="Pfam" id="PF00557"/>
    </source>
</evidence>
<dbReference type="PANTHER" id="PTHR46112:SF3">
    <property type="entry name" value="AMINOPEPTIDASE YPDF"/>
    <property type="match status" value="1"/>
</dbReference>
<evidence type="ECO:0000256" key="1">
    <source>
        <dbReference type="SAM" id="SignalP"/>
    </source>
</evidence>
<accession>A0ABS6BPM8</accession>
<reference evidence="4 5" key="1">
    <citation type="submission" date="2021-06" db="EMBL/GenBank/DDBJ databases">
        <title>Sphingomonas sp. XMGL2, whole genome shotgun sequencing project.</title>
        <authorList>
            <person name="Zhao G."/>
            <person name="Shen L."/>
        </authorList>
    </citation>
    <scope>NUCLEOTIDE SEQUENCE [LARGE SCALE GENOMIC DNA]</scope>
    <source>
        <strain evidence="4 5">XMGL2</strain>
    </source>
</reference>
<dbReference type="InterPro" id="IPR050659">
    <property type="entry name" value="Peptidase_M24B"/>
</dbReference>
<dbReference type="Proteomes" id="UP000776276">
    <property type="component" value="Unassembled WGS sequence"/>
</dbReference>
<evidence type="ECO:0000313" key="5">
    <source>
        <dbReference type="Proteomes" id="UP000776276"/>
    </source>
</evidence>
<feature type="signal peptide" evidence="1">
    <location>
        <begin position="1"/>
        <end position="26"/>
    </location>
</feature>
<organism evidence="4 5">
    <name type="scientific">Sphingomonas quercus</name>
    <dbReference type="NCBI Taxonomy" id="2842451"/>
    <lineage>
        <taxon>Bacteria</taxon>
        <taxon>Pseudomonadati</taxon>
        <taxon>Pseudomonadota</taxon>
        <taxon>Alphaproteobacteria</taxon>
        <taxon>Sphingomonadales</taxon>
        <taxon>Sphingomonadaceae</taxon>
        <taxon>Sphingomonas</taxon>
    </lineage>
</organism>
<dbReference type="RefSeq" id="WP_216326739.1">
    <property type="nucleotide sequence ID" value="NZ_JAHKRT010000008.1"/>
</dbReference>
<dbReference type="InterPro" id="IPR000994">
    <property type="entry name" value="Pept_M24"/>
</dbReference>
<dbReference type="EMBL" id="JAHKRT010000008">
    <property type="protein sequence ID" value="MBU3079165.1"/>
    <property type="molecule type" value="Genomic_DNA"/>
</dbReference>
<feature type="chain" id="PRO_5046386391" evidence="1">
    <location>
        <begin position="27"/>
        <end position="417"/>
    </location>
</feature>
<keyword evidence="5" id="KW-1185">Reference proteome</keyword>
<evidence type="ECO:0000259" key="3">
    <source>
        <dbReference type="Pfam" id="PF01321"/>
    </source>
</evidence>
<evidence type="ECO:0000313" key="4">
    <source>
        <dbReference type="EMBL" id="MBU3079165.1"/>
    </source>
</evidence>
<dbReference type="Pfam" id="PF01321">
    <property type="entry name" value="Creatinase_N"/>
    <property type="match status" value="1"/>
</dbReference>
<comment type="caution">
    <text evidence="4">The sequence shown here is derived from an EMBL/GenBank/DDBJ whole genome shotgun (WGS) entry which is preliminary data.</text>
</comment>
<gene>
    <name evidence="4" type="ORF">KOF26_14995</name>
</gene>
<name>A0ABS6BPM8_9SPHN</name>